<dbReference type="GO" id="GO:1905786">
    <property type="term" value="P:positive regulation of anaphase-promoting complex-dependent catabolic process"/>
    <property type="evidence" value="ECO:0007669"/>
    <property type="project" value="TreeGrafter"/>
</dbReference>
<dbReference type="Gene3D" id="2.130.10.10">
    <property type="entry name" value="YVTN repeat-like/Quinoprotein amine dehydrogenase"/>
    <property type="match status" value="1"/>
</dbReference>
<dbReference type="InterPro" id="IPR015943">
    <property type="entry name" value="WD40/YVTN_repeat-like_dom_sf"/>
</dbReference>
<evidence type="ECO:0000313" key="7">
    <source>
        <dbReference type="EMBL" id="TFK36593.1"/>
    </source>
</evidence>
<proteinExistence type="predicted"/>
<dbReference type="EMBL" id="ML213613">
    <property type="protein sequence ID" value="TFK36593.1"/>
    <property type="molecule type" value="Genomic_DNA"/>
</dbReference>
<organism evidence="7 8">
    <name type="scientific">Crucibulum laeve</name>
    <dbReference type="NCBI Taxonomy" id="68775"/>
    <lineage>
        <taxon>Eukaryota</taxon>
        <taxon>Fungi</taxon>
        <taxon>Dikarya</taxon>
        <taxon>Basidiomycota</taxon>
        <taxon>Agaricomycotina</taxon>
        <taxon>Agaricomycetes</taxon>
        <taxon>Agaricomycetidae</taxon>
        <taxon>Agaricales</taxon>
        <taxon>Agaricineae</taxon>
        <taxon>Nidulariaceae</taxon>
        <taxon>Crucibulum</taxon>
    </lineage>
</organism>
<keyword evidence="4" id="KW-0498">Mitosis</keyword>
<sequence length="355" mass="39867">MRNTNVRIDYSMPTTNPEVNSRLLTCSQDNIVFFARGNRVHYKHLTTSEEVGHLCKLQETRGDLRVLTCAGETHPELIALGTSKGYIQIWDVKAKKMTMGWSTKEMSAMAWNGPVLSVGSIKGTIRHFDTRIEQTAKMKEQAPKVTRHQGPITSMGWNSEGKYLASGDKTGTVYTWEMGQRIPLDVGDFVQRRKKMQHTAAISVITWCPWIPKVFTSADVKGTIRLWSCSPKEAATNALAPGVLELDSPITGLYFSPHCKEFLTVHASAEPFPPGSEWKRAKVPTEHTITVHAYPSLRHIKTQTVVEKAIGDSVLNSNGTKLVFQVPEENKLYVSDVWAKRKEIRRQASYIGQIR</sequence>
<accession>A0A5C3LW48</accession>
<dbReference type="InterPro" id="IPR033010">
    <property type="entry name" value="Cdc20/Fizzy"/>
</dbReference>
<dbReference type="GO" id="GO:0031145">
    <property type="term" value="P:anaphase-promoting complex-dependent catabolic process"/>
    <property type="evidence" value="ECO:0007669"/>
    <property type="project" value="TreeGrafter"/>
</dbReference>
<dbReference type="InterPro" id="IPR001680">
    <property type="entry name" value="WD40_rpt"/>
</dbReference>
<keyword evidence="5" id="KW-0131">Cell cycle</keyword>
<name>A0A5C3LW48_9AGAR</name>
<dbReference type="GO" id="GO:0010997">
    <property type="term" value="F:anaphase-promoting complex binding"/>
    <property type="evidence" value="ECO:0007669"/>
    <property type="project" value="InterPro"/>
</dbReference>
<evidence type="ECO:0000256" key="4">
    <source>
        <dbReference type="ARBA" id="ARBA00022776"/>
    </source>
</evidence>
<reference evidence="7 8" key="1">
    <citation type="journal article" date="2019" name="Nat. Ecol. Evol.">
        <title>Megaphylogeny resolves global patterns of mushroom evolution.</title>
        <authorList>
            <person name="Varga T."/>
            <person name="Krizsan K."/>
            <person name="Foldi C."/>
            <person name="Dima B."/>
            <person name="Sanchez-Garcia M."/>
            <person name="Sanchez-Ramirez S."/>
            <person name="Szollosi G.J."/>
            <person name="Szarkandi J.G."/>
            <person name="Papp V."/>
            <person name="Albert L."/>
            <person name="Andreopoulos W."/>
            <person name="Angelini C."/>
            <person name="Antonin V."/>
            <person name="Barry K.W."/>
            <person name="Bougher N.L."/>
            <person name="Buchanan P."/>
            <person name="Buyck B."/>
            <person name="Bense V."/>
            <person name="Catcheside P."/>
            <person name="Chovatia M."/>
            <person name="Cooper J."/>
            <person name="Damon W."/>
            <person name="Desjardin D."/>
            <person name="Finy P."/>
            <person name="Geml J."/>
            <person name="Haridas S."/>
            <person name="Hughes K."/>
            <person name="Justo A."/>
            <person name="Karasinski D."/>
            <person name="Kautmanova I."/>
            <person name="Kiss B."/>
            <person name="Kocsube S."/>
            <person name="Kotiranta H."/>
            <person name="LaButti K.M."/>
            <person name="Lechner B.E."/>
            <person name="Liimatainen K."/>
            <person name="Lipzen A."/>
            <person name="Lukacs Z."/>
            <person name="Mihaltcheva S."/>
            <person name="Morgado L.N."/>
            <person name="Niskanen T."/>
            <person name="Noordeloos M.E."/>
            <person name="Ohm R.A."/>
            <person name="Ortiz-Santana B."/>
            <person name="Ovrebo C."/>
            <person name="Racz N."/>
            <person name="Riley R."/>
            <person name="Savchenko A."/>
            <person name="Shiryaev A."/>
            <person name="Soop K."/>
            <person name="Spirin V."/>
            <person name="Szebenyi C."/>
            <person name="Tomsovsky M."/>
            <person name="Tulloss R.E."/>
            <person name="Uehling J."/>
            <person name="Grigoriev I.V."/>
            <person name="Vagvolgyi C."/>
            <person name="Papp T."/>
            <person name="Martin F.M."/>
            <person name="Miettinen O."/>
            <person name="Hibbett D.S."/>
            <person name="Nagy L.G."/>
        </authorList>
    </citation>
    <scope>NUCLEOTIDE SEQUENCE [LARGE SCALE GENOMIC DNA]</scope>
    <source>
        <strain evidence="7 8">CBS 166.37</strain>
    </source>
</reference>
<dbReference type="Proteomes" id="UP000308652">
    <property type="component" value="Unassembled WGS sequence"/>
</dbReference>
<dbReference type="PROSITE" id="PS50082">
    <property type="entry name" value="WD_REPEATS_2"/>
    <property type="match status" value="1"/>
</dbReference>
<keyword evidence="2" id="KW-0132">Cell division</keyword>
<keyword evidence="1 6" id="KW-0853">WD repeat</keyword>
<gene>
    <name evidence="7" type="ORF">BDQ12DRAFT_699610</name>
</gene>
<evidence type="ECO:0000256" key="1">
    <source>
        <dbReference type="ARBA" id="ARBA00022574"/>
    </source>
</evidence>
<dbReference type="SUPFAM" id="SSF50978">
    <property type="entry name" value="WD40 repeat-like"/>
    <property type="match status" value="1"/>
</dbReference>
<protein>
    <submittedName>
        <fullName evidence="7">WD40-repeat-containing domain protein</fullName>
    </submittedName>
</protein>
<keyword evidence="8" id="KW-1185">Reference proteome</keyword>
<evidence type="ECO:0000256" key="5">
    <source>
        <dbReference type="ARBA" id="ARBA00023306"/>
    </source>
</evidence>
<dbReference type="InterPro" id="IPR036322">
    <property type="entry name" value="WD40_repeat_dom_sf"/>
</dbReference>
<dbReference type="PANTHER" id="PTHR19918">
    <property type="entry name" value="CELL DIVISION CYCLE 20 CDC20 FIZZY -RELATED"/>
    <property type="match status" value="1"/>
</dbReference>
<dbReference type="AlphaFoldDB" id="A0A5C3LW48"/>
<evidence type="ECO:0000256" key="6">
    <source>
        <dbReference type="PROSITE-ProRule" id="PRU00221"/>
    </source>
</evidence>
<feature type="repeat" description="WD" evidence="6">
    <location>
        <begin position="145"/>
        <end position="178"/>
    </location>
</feature>
<evidence type="ECO:0000256" key="3">
    <source>
        <dbReference type="ARBA" id="ARBA00022737"/>
    </source>
</evidence>
<evidence type="ECO:0000256" key="2">
    <source>
        <dbReference type="ARBA" id="ARBA00022618"/>
    </source>
</evidence>
<dbReference type="OrthoDB" id="10263272at2759"/>
<dbReference type="SMART" id="SM00320">
    <property type="entry name" value="WD40"/>
    <property type="match status" value="4"/>
</dbReference>
<evidence type="ECO:0000313" key="8">
    <source>
        <dbReference type="Proteomes" id="UP000308652"/>
    </source>
</evidence>
<dbReference type="GO" id="GO:1990757">
    <property type="term" value="F:ubiquitin ligase activator activity"/>
    <property type="evidence" value="ECO:0007669"/>
    <property type="project" value="TreeGrafter"/>
</dbReference>
<dbReference type="Pfam" id="PF00400">
    <property type="entry name" value="WD40"/>
    <property type="match status" value="1"/>
</dbReference>
<dbReference type="STRING" id="68775.A0A5C3LW48"/>
<dbReference type="PANTHER" id="PTHR19918:SF8">
    <property type="entry name" value="FI02843P"/>
    <property type="match status" value="1"/>
</dbReference>
<dbReference type="PROSITE" id="PS50294">
    <property type="entry name" value="WD_REPEATS_REGION"/>
    <property type="match status" value="1"/>
</dbReference>
<dbReference type="GO" id="GO:0051301">
    <property type="term" value="P:cell division"/>
    <property type="evidence" value="ECO:0007669"/>
    <property type="project" value="UniProtKB-KW"/>
</dbReference>
<dbReference type="GO" id="GO:0005680">
    <property type="term" value="C:anaphase-promoting complex"/>
    <property type="evidence" value="ECO:0007669"/>
    <property type="project" value="TreeGrafter"/>
</dbReference>
<keyword evidence="3" id="KW-0677">Repeat</keyword>